<feature type="active site" description="Tele-phosphohistidine intermediate" evidence="2">
    <location>
        <position position="13"/>
    </location>
</feature>
<feature type="binding site" evidence="3">
    <location>
        <begin position="12"/>
        <end position="19"/>
    </location>
    <ligand>
        <name>substrate</name>
    </ligand>
</feature>
<dbReference type="SMART" id="SM00855">
    <property type="entry name" value="PGAM"/>
    <property type="match status" value="1"/>
</dbReference>
<dbReference type="EMBL" id="JANLCK010000003">
    <property type="protein sequence ID" value="MCS5725802.1"/>
    <property type="molecule type" value="Genomic_DNA"/>
</dbReference>
<evidence type="ECO:0000256" key="3">
    <source>
        <dbReference type="PIRSR" id="PIRSR613078-2"/>
    </source>
</evidence>
<name>A0AA41XCS4_9MICO</name>
<dbReference type="GO" id="GO:0004331">
    <property type="term" value="F:fructose-2,6-bisphosphate 2-phosphatase activity"/>
    <property type="evidence" value="ECO:0007669"/>
    <property type="project" value="TreeGrafter"/>
</dbReference>
<comment type="caution">
    <text evidence="4">The sequence shown here is derived from an EMBL/GenBank/DDBJ whole genome shotgun (WGS) entry which is preliminary data.</text>
</comment>
<evidence type="ECO:0000313" key="4">
    <source>
        <dbReference type="EMBL" id="MCS5725802.1"/>
    </source>
</evidence>
<dbReference type="Proteomes" id="UP001165587">
    <property type="component" value="Unassembled WGS sequence"/>
</dbReference>
<gene>
    <name evidence="4" type="ORF">N1028_07815</name>
</gene>
<keyword evidence="5" id="KW-1185">Reference proteome</keyword>
<sequence>MTSTPLRLHLVRHGQTVLNSEDKVQGWDDSSLTEPGLEGVRTTAERLRDVEFQAAYVSPSGRTVATATEILQHHPMVRMTLDERLKELHFGEFESRPNADLLAVGDVREIFTGIVGGTFAGFAGGEHARDYVERIEAAFDDIVAAHPEGDVLVVSHGVTLFTYLTRAAAYAGAPLENASVTVLERGSDGWVRFAE</sequence>
<feature type="binding site" evidence="3">
    <location>
        <position position="62"/>
    </location>
    <ligand>
        <name>substrate</name>
    </ligand>
</feature>
<evidence type="ECO:0000256" key="2">
    <source>
        <dbReference type="PIRSR" id="PIRSR613078-1"/>
    </source>
</evidence>
<keyword evidence="1" id="KW-0378">Hydrolase</keyword>
<dbReference type="GO" id="GO:0043456">
    <property type="term" value="P:regulation of pentose-phosphate shunt"/>
    <property type="evidence" value="ECO:0007669"/>
    <property type="project" value="TreeGrafter"/>
</dbReference>
<feature type="active site" description="Proton donor/acceptor" evidence="2">
    <location>
        <position position="87"/>
    </location>
</feature>
<organism evidence="4 5">
    <name type="scientific">Herbiconiux oxytropis</name>
    <dbReference type="NCBI Taxonomy" id="2970915"/>
    <lineage>
        <taxon>Bacteria</taxon>
        <taxon>Bacillati</taxon>
        <taxon>Actinomycetota</taxon>
        <taxon>Actinomycetes</taxon>
        <taxon>Micrococcales</taxon>
        <taxon>Microbacteriaceae</taxon>
        <taxon>Herbiconiux</taxon>
    </lineage>
</organism>
<protein>
    <submittedName>
        <fullName evidence="4">Histidine phosphatase family protein</fullName>
    </submittedName>
</protein>
<dbReference type="AlphaFoldDB" id="A0AA41XCS4"/>
<evidence type="ECO:0000256" key="1">
    <source>
        <dbReference type="ARBA" id="ARBA00022801"/>
    </source>
</evidence>
<reference evidence="4" key="1">
    <citation type="submission" date="2022-08" db="EMBL/GenBank/DDBJ databases">
        <authorList>
            <person name="Deng Y."/>
            <person name="Han X.-F."/>
            <person name="Zhang Y.-Q."/>
        </authorList>
    </citation>
    <scope>NUCLEOTIDE SEQUENCE</scope>
    <source>
        <strain evidence="4">CPCC 203407</strain>
    </source>
</reference>
<dbReference type="GO" id="GO:0005829">
    <property type="term" value="C:cytosol"/>
    <property type="evidence" value="ECO:0007669"/>
    <property type="project" value="TreeGrafter"/>
</dbReference>
<dbReference type="RefSeq" id="WP_259526382.1">
    <property type="nucleotide sequence ID" value="NZ_JANLCK010000003.1"/>
</dbReference>
<evidence type="ECO:0000313" key="5">
    <source>
        <dbReference type="Proteomes" id="UP001165587"/>
    </source>
</evidence>
<accession>A0AA41XCS4</accession>
<dbReference type="InterPro" id="IPR013078">
    <property type="entry name" value="His_Pase_superF_clade-1"/>
</dbReference>
<dbReference type="SUPFAM" id="SSF53254">
    <property type="entry name" value="Phosphoglycerate mutase-like"/>
    <property type="match status" value="1"/>
</dbReference>
<dbReference type="CDD" id="cd07067">
    <property type="entry name" value="HP_PGM_like"/>
    <property type="match status" value="1"/>
</dbReference>
<dbReference type="GO" id="GO:0045820">
    <property type="term" value="P:negative regulation of glycolytic process"/>
    <property type="evidence" value="ECO:0007669"/>
    <property type="project" value="TreeGrafter"/>
</dbReference>
<dbReference type="PANTHER" id="PTHR46517">
    <property type="entry name" value="FRUCTOSE-2,6-BISPHOSPHATASE TIGAR"/>
    <property type="match status" value="1"/>
</dbReference>
<proteinExistence type="predicted"/>
<dbReference type="Gene3D" id="3.40.50.1240">
    <property type="entry name" value="Phosphoglycerate mutase-like"/>
    <property type="match status" value="1"/>
</dbReference>
<dbReference type="InterPro" id="IPR001345">
    <property type="entry name" value="PG/BPGM_mutase_AS"/>
</dbReference>
<dbReference type="PROSITE" id="PS00175">
    <property type="entry name" value="PG_MUTASE"/>
    <property type="match status" value="1"/>
</dbReference>
<dbReference type="InterPro" id="IPR051695">
    <property type="entry name" value="Phosphoglycerate_Mutase"/>
</dbReference>
<dbReference type="PANTHER" id="PTHR46517:SF1">
    <property type="entry name" value="FRUCTOSE-2,6-BISPHOSPHATASE TIGAR"/>
    <property type="match status" value="1"/>
</dbReference>
<dbReference type="Pfam" id="PF00300">
    <property type="entry name" value="His_Phos_1"/>
    <property type="match status" value="1"/>
</dbReference>
<dbReference type="InterPro" id="IPR029033">
    <property type="entry name" value="His_PPase_superfam"/>
</dbReference>